<evidence type="ECO:0000313" key="3">
    <source>
        <dbReference type="Proteomes" id="UP000202440"/>
    </source>
</evidence>
<dbReference type="EMBL" id="CP022530">
    <property type="protein sequence ID" value="ASP37772.1"/>
    <property type="molecule type" value="Genomic_DNA"/>
</dbReference>
<dbReference type="KEGG" id="bsan:CHH28_03375"/>
<dbReference type="AlphaFoldDB" id="A0A222FGM3"/>
<feature type="domain" description="DUF6471" evidence="1">
    <location>
        <begin position="17"/>
        <end position="78"/>
    </location>
</feature>
<reference evidence="2 3" key="1">
    <citation type="submission" date="2017-07" db="EMBL/GenBank/DDBJ databases">
        <title>Annotated genome sequence of Bacterioplanes sanyensis isolated from Red Sea.</title>
        <authorList>
            <person name="Rehman Z.U."/>
        </authorList>
    </citation>
    <scope>NUCLEOTIDE SEQUENCE [LARGE SCALE GENOMIC DNA]</scope>
    <source>
        <strain evidence="2 3">NV9</strain>
    </source>
</reference>
<sequence>MKPEQSAQNKRNLAQYRMAISRFIRSAMILKNKRYEDLAAELELRGIVLTSENLRSKVSKGAFAADLLLVIVDILDMNDEALLQIQKLQREQSD</sequence>
<proteinExistence type="predicted"/>
<accession>A0A222FGM3</accession>
<keyword evidence="3" id="KW-1185">Reference proteome</keyword>
<organism evidence="2 3">
    <name type="scientific">Bacterioplanes sanyensis</name>
    <dbReference type="NCBI Taxonomy" id="1249553"/>
    <lineage>
        <taxon>Bacteria</taxon>
        <taxon>Pseudomonadati</taxon>
        <taxon>Pseudomonadota</taxon>
        <taxon>Gammaproteobacteria</taxon>
        <taxon>Oceanospirillales</taxon>
        <taxon>Oceanospirillaceae</taxon>
        <taxon>Bacterioplanes</taxon>
    </lineage>
</organism>
<dbReference type="RefSeq" id="WP_094058981.1">
    <property type="nucleotide sequence ID" value="NZ_CP022530.1"/>
</dbReference>
<evidence type="ECO:0000259" key="1">
    <source>
        <dbReference type="Pfam" id="PF20075"/>
    </source>
</evidence>
<evidence type="ECO:0000313" key="2">
    <source>
        <dbReference type="EMBL" id="ASP37772.1"/>
    </source>
</evidence>
<dbReference type="OrthoDB" id="5638603at2"/>
<dbReference type="Proteomes" id="UP000202440">
    <property type="component" value="Chromosome"/>
</dbReference>
<dbReference type="Pfam" id="PF20075">
    <property type="entry name" value="DUF6471"/>
    <property type="match status" value="1"/>
</dbReference>
<name>A0A222FGM3_9GAMM</name>
<dbReference type="InterPro" id="IPR045526">
    <property type="entry name" value="DUF6471"/>
</dbReference>
<protein>
    <recommendedName>
        <fullName evidence="1">DUF6471 domain-containing protein</fullName>
    </recommendedName>
</protein>
<gene>
    <name evidence="2" type="ORF">CHH28_03375</name>
</gene>